<evidence type="ECO:0000313" key="3">
    <source>
        <dbReference type="Proteomes" id="UP000182409"/>
    </source>
</evidence>
<gene>
    <name evidence="2" type="ORF">SAMN05443244_3018</name>
</gene>
<keyword evidence="1" id="KW-0812">Transmembrane</keyword>
<accession>A0A1H4R084</accession>
<reference evidence="2 3" key="1">
    <citation type="submission" date="2016-10" db="EMBL/GenBank/DDBJ databases">
        <authorList>
            <person name="de Groot N.N."/>
        </authorList>
    </citation>
    <scope>NUCLEOTIDE SEQUENCE [LARGE SCALE GENOMIC DNA]</scope>
    <source>
        <strain evidence="2 3">AB35.6</strain>
    </source>
</reference>
<evidence type="ECO:0000256" key="1">
    <source>
        <dbReference type="SAM" id="Phobius"/>
    </source>
</evidence>
<proteinExistence type="predicted"/>
<keyword evidence="1" id="KW-1133">Transmembrane helix</keyword>
<name>A0A1H4R084_9BACT</name>
<dbReference type="InterPro" id="IPR014717">
    <property type="entry name" value="Transl_elong_EF1B/ribsomal_bS6"/>
</dbReference>
<protein>
    <submittedName>
        <fullName evidence="2">Uncharacterized protein</fullName>
    </submittedName>
</protein>
<organism evidence="2 3">
    <name type="scientific">Terriglobus roseus</name>
    <dbReference type="NCBI Taxonomy" id="392734"/>
    <lineage>
        <taxon>Bacteria</taxon>
        <taxon>Pseudomonadati</taxon>
        <taxon>Acidobacteriota</taxon>
        <taxon>Terriglobia</taxon>
        <taxon>Terriglobales</taxon>
        <taxon>Acidobacteriaceae</taxon>
        <taxon>Terriglobus</taxon>
    </lineage>
</organism>
<dbReference type="OrthoDB" id="119801at2"/>
<dbReference type="Proteomes" id="UP000182409">
    <property type="component" value="Unassembled WGS sequence"/>
</dbReference>
<dbReference type="AlphaFoldDB" id="A0A1H4R084"/>
<evidence type="ECO:0000313" key="2">
    <source>
        <dbReference type="EMBL" id="SEC25329.1"/>
    </source>
</evidence>
<sequence>MRLPSGITVAGGSNEARRESLRKALSVLNLHFAAAAALLLLCLYLGVRLFLVSGSTGTQGDEAIVIAQSRVAAAELAAKPLRGVDTKLGESETEATRFYEGRLPYAYSDVATSIGAIAKASNVRWSRASYVQTVPTNGVTELRIDGSVSGEYRNVAEFINAVERSRSFFLIQNLALSGAQGGLVNLQLRIGTYIREPMPVFASAQATAGSQP</sequence>
<feature type="transmembrane region" description="Helical" evidence="1">
    <location>
        <begin position="27"/>
        <end position="47"/>
    </location>
</feature>
<dbReference type="RefSeq" id="WP_074654763.1">
    <property type="nucleotide sequence ID" value="NZ_FNSD01000001.1"/>
</dbReference>
<dbReference type="EMBL" id="FNSD01000001">
    <property type="protein sequence ID" value="SEC25329.1"/>
    <property type="molecule type" value="Genomic_DNA"/>
</dbReference>
<keyword evidence="1" id="KW-0472">Membrane</keyword>
<dbReference type="Gene3D" id="3.30.70.60">
    <property type="match status" value="1"/>
</dbReference>